<accession>A0A5J5EFZ8</accession>
<feature type="region of interest" description="Disordered" evidence="1">
    <location>
        <begin position="70"/>
        <end position="97"/>
    </location>
</feature>
<keyword evidence="3" id="KW-1185">Reference proteome</keyword>
<evidence type="ECO:0000313" key="3">
    <source>
        <dbReference type="Proteomes" id="UP000326924"/>
    </source>
</evidence>
<dbReference type="InParanoid" id="A0A5J5EFZ8"/>
<reference evidence="2 3" key="1">
    <citation type="submission" date="2019-09" db="EMBL/GenBank/DDBJ databases">
        <title>Draft genome of the ectomycorrhizal ascomycete Sphaerosporella brunnea.</title>
        <authorList>
            <consortium name="DOE Joint Genome Institute"/>
            <person name="Benucci G.M."/>
            <person name="Marozzi G."/>
            <person name="Antonielli L."/>
            <person name="Sanchez S."/>
            <person name="Marco P."/>
            <person name="Wang X."/>
            <person name="Falini L.B."/>
            <person name="Barry K."/>
            <person name="Haridas S."/>
            <person name="Lipzen A."/>
            <person name="Labutti K."/>
            <person name="Grigoriev I.V."/>
            <person name="Murat C."/>
            <person name="Martin F."/>
            <person name="Albertini E."/>
            <person name="Donnini D."/>
            <person name="Bonito G."/>
        </authorList>
    </citation>
    <scope>NUCLEOTIDE SEQUENCE [LARGE SCALE GENOMIC DNA]</scope>
    <source>
        <strain evidence="2 3">Sb_GMNB300</strain>
    </source>
</reference>
<dbReference type="Proteomes" id="UP000326924">
    <property type="component" value="Unassembled WGS sequence"/>
</dbReference>
<feature type="compositionally biased region" description="Low complexity" evidence="1">
    <location>
        <begin position="26"/>
        <end position="37"/>
    </location>
</feature>
<dbReference type="OrthoDB" id="4738706at2759"/>
<name>A0A5J5EFZ8_9PEZI</name>
<feature type="region of interest" description="Disordered" evidence="1">
    <location>
        <begin position="198"/>
        <end position="262"/>
    </location>
</feature>
<dbReference type="AlphaFoldDB" id="A0A5J5EFZ8"/>
<feature type="compositionally biased region" description="Gly residues" evidence="1">
    <location>
        <begin position="219"/>
        <end position="229"/>
    </location>
</feature>
<feature type="region of interest" description="Disordered" evidence="1">
    <location>
        <begin position="1"/>
        <end position="50"/>
    </location>
</feature>
<evidence type="ECO:0000313" key="2">
    <source>
        <dbReference type="EMBL" id="KAA8894214.1"/>
    </source>
</evidence>
<comment type="caution">
    <text evidence="2">The sequence shown here is derived from an EMBL/GenBank/DDBJ whole genome shotgun (WGS) entry which is preliminary data.</text>
</comment>
<gene>
    <name evidence="2" type="ORF">FN846DRAFT_434570</name>
</gene>
<feature type="region of interest" description="Disordered" evidence="1">
    <location>
        <begin position="141"/>
        <end position="183"/>
    </location>
</feature>
<protein>
    <recommendedName>
        <fullName evidence="4">C2H2-type domain-containing protein</fullName>
    </recommendedName>
</protein>
<feature type="compositionally biased region" description="Acidic residues" evidence="1">
    <location>
        <begin position="164"/>
        <end position="174"/>
    </location>
</feature>
<evidence type="ECO:0008006" key="4">
    <source>
        <dbReference type="Google" id="ProtNLM"/>
    </source>
</evidence>
<feature type="compositionally biased region" description="Acidic residues" evidence="1">
    <location>
        <begin position="249"/>
        <end position="262"/>
    </location>
</feature>
<evidence type="ECO:0000256" key="1">
    <source>
        <dbReference type="SAM" id="MobiDB-lite"/>
    </source>
</evidence>
<proteinExistence type="predicted"/>
<feature type="compositionally biased region" description="Basic and acidic residues" evidence="1">
    <location>
        <begin position="198"/>
        <end position="209"/>
    </location>
</feature>
<dbReference type="EMBL" id="VXIS01000356">
    <property type="protein sequence ID" value="KAA8894214.1"/>
    <property type="molecule type" value="Genomic_DNA"/>
</dbReference>
<organism evidence="2 3">
    <name type="scientific">Sphaerosporella brunnea</name>
    <dbReference type="NCBI Taxonomy" id="1250544"/>
    <lineage>
        <taxon>Eukaryota</taxon>
        <taxon>Fungi</taxon>
        <taxon>Dikarya</taxon>
        <taxon>Ascomycota</taxon>
        <taxon>Pezizomycotina</taxon>
        <taxon>Pezizomycetes</taxon>
        <taxon>Pezizales</taxon>
        <taxon>Pyronemataceae</taxon>
        <taxon>Sphaerosporella</taxon>
    </lineage>
</organism>
<dbReference type="PANTHER" id="PTHR38166:SF1">
    <property type="entry name" value="C2H2-TYPE DOMAIN-CONTAINING PROTEIN"/>
    <property type="match status" value="1"/>
</dbReference>
<dbReference type="PANTHER" id="PTHR38166">
    <property type="entry name" value="C2H2-TYPE DOMAIN-CONTAINING PROTEIN-RELATED"/>
    <property type="match status" value="1"/>
</dbReference>
<sequence length="467" mass="50758">MSKAGEANPKWPPRTEKLVCLPQMHASKSPSSSAKSSLLQRIDTPKPVTPSKHQCVQPCHTCKHQGLSCGSPKPELLEKGDAGSQEVQKHSKPPVSLVGVGQSFRRRKCDATEEYPQTVVFEHHNLDSIPAYERPVKKVSDGAACYPSQPPQNQSLCPAVGNYQDEDEDDEGETETCSGSPSSHFSFDIVSFSDVPGFREHAGGADSGKRKAAIQGNRAIGGGGNGDGGAQKRAKNDLSMSRSGPGSNGDEDDGDDGDYDDDGPGERLLFACPYYKRDPGDHFKCERQTFASVSRVKGHVLRAHLKPLQCARCGTFRAGDEGQIRKHLRTTNCQQPARFIPVDERIIQKGKDLKKGSRKAVTWKQVYVVLFDCAESEVPSEYPEPAVRATPQRPAAVPTAVQSPVNNGPVQDTVPVSSKNTLEHLVQAKLAAMIEEPMRRFVSDLANTIAAQLPLEDWNAAMEREPG</sequence>